<dbReference type="AlphaFoldDB" id="A0A0A2C5Q8"/>
<evidence type="ECO:0000256" key="2">
    <source>
        <dbReference type="ARBA" id="ARBA00022448"/>
    </source>
</evidence>
<dbReference type="GO" id="GO:0009306">
    <property type="term" value="P:protein secretion"/>
    <property type="evidence" value="ECO:0007669"/>
    <property type="project" value="UniProtKB-UniRule"/>
</dbReference>
<evidence type="ECO:0000256" key="8">
    <source>
        <dbReference type="HAMAP-Rule" id="MF_00422"/>
    </source>
</evidence>
<dbReference type="GO" id="GO:0031676">
    <property type="term" value="C:plasma membrane-derived thylakoid membrane"/>
    <property type="evidence" value="ECO:0007669"/>
    <property type="project" value="UniProtKB-SubCell"/>
</dbReference>
<dbReference type="NCBIfam" id="TIGR00964">
    <property type="entry name" value="secE_bact"/>
    <property type="match status" value="1"/>
</dbReference>
<accession>A0A0A2C5Q8</accession>
<name>A0A0A2C5Q8_PROMR</name>
<dbReference type="GO" id="GO:0006605">
    <property type="term" value="P:protein targeting"/>
    <property type="evidence" value="ECO:0007669"/>
    <property type="project" value="UniProtKB-UniRule"/>
</dbReference>
<evidence type="ECO:0000256" key="3">
    <source>
        <dbReference type="ARBA" id="ARBA00022692"/>
    </source>
</evidence>
<keyword evidence="7 8" id="KW-0472">Membrane</keyword>
<dbReference type="InterPro" id="IPR038379">
    <property type="entry name" value="SecE_sf"/>
</dbReference>
<comment type="caution">
    <text evidence="9">The sequence shown here is derived from an EMBL/GenBank/DDBJ whole genome shotgun (WGS) entry which is preliminary data.</text>
</comment>
<dbReference type="HAMAP" id="MF_00422">
    <property type="entry name" value="SecE"/>
    <property type="match status" value="1"/>
</dbReference>
<keyword evidence="2 8" id="KW-0813">Transport</keyword>
<keyword evidence="8" id="KW-0793">Thylakoid</keyword>
<comment type="subcellular location">
    <subcellularLocation>
        <location evidence="8">Cell inner membrane</location>
        <topology evidence="8">Single-pass membrane protein</topology>
    </subcellularLocation>
    <subcellularLocation>
        <location evidence="8">Cellular thylakoid membrane</location>
        <topology evidence="8">Single-pass membrane protein</topology>
    </subcellularLocation>
    <subcellularLocation>
        <location evidence="1">Membrane</location>
    </subcellularLocation>
</comment>
<dbReference type="RefSeq" id="WP_011294206.1">
    <property type="nucleotide sequence ID" value="NZ_CP138967.1"/>
</dbReference>
<keyword evidence="4 8" id="KW-0653">Protein transport</keyword>
<evidence type="ECO:0000256" key="4">
    <source>
        <dbReference type="ARBA" id="ARBA00022927"/>
    </source>
</evidence>
<reference evidence="10" key="1">
    <citation type="journal article" date="2014" name="Sci. Data">
        <title>Genomes of diverse isolates of the marine cyanobacterium Prochlorococcus.</title>
        <authorList>
            <person name="Biller S."/>
            <person name="Berube P."/>
            <person name="Thompson J."/>
            <person name="Kelly L."/>
            <person name="Roggensack S."/>
            <person name="Awad L."/>
            <person name="Roache-Johnson K."/>
            <person name="Ding H."/>
            <person name="Giovannoni S.J."/>
            <person name="Moore L.R."/>
            <person name="Chisholm S.W."/>
        </authorList>
    </citation>
    <scope>NUCLEOTIDE SEQUENCE [LARGE SCALE GENOMIC DNA]</scope>
    <source>
        <strain evidence="10">PAC1</strain>
    </source>
</reference>
<comment type="similarity">
    <text evidence="8">Belongs to the SecE/SEC61-gamma family.</text>
</comment>
<evidence type="ECO:0000256" key="7">
    <source>
        <dbReference type="ARBA" id="ARBA00023136"/>
    </source>
</evidence>
<evidence type="ECO:0000313" key="10">
    <source>
        <dbReference type="Proteomes" id="UP000030392"/>
    </source>
</evidence>
<keyword evidence="3 8" id="KW-0812">Transmembrane</keyword>
<comment type="subunit">
    <text evidence="8">Component of the Sec protein translocase complex. Heterotrimer consisting of SecY, SecE and SecG subunits. The heterotrimers can form oligomers, although 1 heterotrimer is thought to be able to translocate proteins. Interacts with the ribosome. Interacts with SecDF, and other proteins may be involved. Interacts with SecA.</text>
</comment>
<keyword evidence="6 8" id="KW-0811">Translocation</keyword>
<evidence type="ECO:0000256" key="1">
    <source>
        <dbReference type="ARBA" id="ARBA00004370"/>
    </source>
</evidence>
<dbReference type="Pfam" id="PF00584">
    <property type="entry name" value="SecE"/>
    <property type="match status" value="1"/>
</dbReference>
<keyword evidence="5 8" id="KW-1133">Transmembrane helix</keyword>
<dbReference type="Gene3D" id="1.20.5.1030">
    <property type="entry name" value="Preprotein translocase secy subunit"/>
    <property type="match status" value="1"/>
</dbReference>
<evidence type="ECO:0000256" key="6">
    <source>
        <dbReference type="ARBA" id="ARBA00023010"/>
    </source>
</evidence>
<dbReference type="GO" id="GO:0065002">
    <property type="term" value="P:intracellular protein transmembrane transport"/>
    <property type="evidence" value="ECO:0007669"/>
    <property type="project" value="UniProtKB-UniRule"/>
</dbReference>
<gene>
    <name evidence="8" type="primary">secE</name>
    <name evidence="9" type="ORF">EV03_0376</name>
</gene>
<dbReference type="InterPro" id="IPR005807">
    <property type="entry name" value="SecE_bac"/>
</dbReference>
<dbReference type="InterPro" id="IPR001901">
    <property type="entry name" value="Translocase_SecE/Sec61-g"/>
</dbReference>
<dbReference type="GO" id="GO:0043952">
    <property type="term" value="P:protein transport by the Sec complex"/>
    <property type="evidence" value="ECO:0007669"/>
    <property type="project" value="UniProtKB-UniRule"/>
</dbReference>
<dbReference type="GO" id="GO:0008320">
    <property type="term" value="F:protein transmembrane transporter activity"/>
    <property type="evidence" value="ECO:0007669"/>
    <property type="project" value="UniProtKB-UniRule"/>
</dbReference>
<proteinExistence type="inferred from homology"/>
<protein>
    <recommendedName>
        <fullName evidence="8">Protein translocase subunit SecE</fullName>
    </recommendedName>
</protein>
<keyword evidence="8" id="KW-0997">Cell inner membrane</keyword>
<keyword evidence="8" id="KW-1003">Cell membrane</keyword>
<evidence type="ECO:0000256" key="5">
    <source>
        <dbReference type="ARBA" id="ARBA00022989"/>
    </source>
</evidence>
<comment type="function">
    <text evidence="8">Essential subunit of the Sec protein translocation channel SecYEG. Clamps together the 2 halves of SecY. May contact the channel plug during translocation.</text>
</comment>
<feature type="transmembrane region" description="Helical" evidence="8">
    <location>
        <begin position="50"/>
        <end position="71"/>
    </location>
</feature>
<dbReference type="EMBL" id="JNAX01000005">
    <property type="protein sequence ID" value="KGG21638.1"/>
    <property type="molecule type" value="Genomic_DNA"/>
</dbReference>
<dbReference type="Proteomes" id="UP000030392">
    <property type="component" value="Unassembled WGS sequence"/>
</dbReference>
<evidence type="ECO:0000313" key="9">
    <source>
        <dbReference type="EMBL" id="KGG21638.1"/>
    </source>
</evidence>
<organism evidence="9 10">
    <name type="scientific">Prochlorococcus marinus str. PAC1</name>
    <dbReference type="NCBI Taxonomy" id="59924"/>
    <lineage>
        <taxon>Bacteria</taxon>
        <taxon>Bacillati</taxon>
        <taxon>Cyanobacteriota</taxon>
        <taxon>Cyanophyceae</taxon>
        <taxon>Synechococcales</taxon>
        <taxon>Prochlorococcaceae</taxon>
        <taxon>Prochlorococcus</taxon>
    </lineage>
</organism>
<sequence length="80" mass="8983">MTSPTSKEDQEKVIPTKKEKTALKKSFLSSTIDEMKLVVWPSRQQLFSESVAVILMVTLSAVSIAAVSRFYGWASTQIFR</sequence>